<dbReference type="Proteomes" id="UP001569904">
    <property type="component" value="Unassembled WGS sequence"/>
</dbReference>
<keyword evidence="4" id="KW-1185">Reference proteome</keyword>
<feature type="chain" id="PRO_5047105292" description="Lipoprotein" evidence="2">
    <location>
        <begin position="31"/>
        <end position="253"/>
    </location>
</feature>
<reference evidence="3 4" key="1">
    <citation type="submission" date="2023-11" db="EMBL/GenBank/DDBJ databases">
        <title>Actinomadura monticuli sp. nov., isolated from volcanic ash.</title>
        <authorList>
            <person name="Lee S.D."/>
            <person name="Yang H."/>
            <person name="Kim I.S."/>
        </authorList>
    </citation>
    <scope>NUCLEOTIDE SEQUENCE [LARGE SCALE GENOMIC DNA]</scope>
    <source>
        <strain evidence="3 4">DSM 45346</strain>
    </source>
</reference>
<comment type="caution">
    <text evidence="3">The sequence shown here is derived from an EMBL/GenBank/DDBJ whole genome shotgun (WGS) entry which is preliminary data.</text>
</comment>
<feature type="compositionally biased region" description="Low complexity" evidence="1">
    <location>
        <begin position="42"/>
        <end position="53"/>
    </location>
</feature>
<organism evidence="3 4">
    <name type="scientific">Actinomadura chokoriensis</name>
    <dbReference type="NCBI Taxonomy" id="454156"/>
    <lineage>
        <taxon>Bacteria</taxon>
        <taxon>Bacillati</taxon>
        <taxon>Actinomycetota</taxon>
        <taxon>Actinomycetes</taxon>
        <taxon>Streptosporangiales</taxon>
        <taxon>Thermomonosporaceae</taxon>
        <taxon>Actinomadura</taxon>
    </lineage>
</organism>
<dbReference type="RefSeq" id="WP_371943145.1">
    <property type="nucleotide sequence ID" value="NZ_JAXCEH010000015.1"/>
</dbReference>
<sequence>MPHHRLRAGRASAALVLVIAFGTACGPAEKAETTSKKTSVPAKGSATSPAAAASNGVEKLRAADILSRARKATAAAKSLRMRGNVEDGGEKYALDFRYSGKTKLTGWFQQGNQRVEITRIGKDIYLKGNDAFWKSIGGKGAVQVFSGKHLKTTTRSADFKDIAVFTDRTGIFNEAVKSVDTWKKGETGTVGTTPALSLTGAANEKIQVATKGEPYVLLLDGGPGNRIEYLAYGEPVDVKRPPAGSVVDENAFG</sequence>
<gene>
    <name evidence="3" type="ORF">SM436_22325</name>
</gene>
<protein>
    <recommendedName>
        <fullName evidence="5">Lipoprotein</fullName>
    </recommendedName>
</protein>
<evidence type="ECO:0000313" key="3">
    <source>
        <dbReference type="EMBL" id="MFA1556435.1"/>
    </source>
</evidence>
<dbReference type="Gene3D" id="2.50.20.20">
    <property type="match status" value="1"/>
</dbReference>
<evidence type="ECO:0000313" key="4">
    <source>
        <dbReference type="Proteomes" id="UP001569904"/>
    </source>
</evidence>
<dbReference type="EMBL" id="JAXCEH010000015">
    <property type="protein sequence ID" value="MFA1556435.1"/>
    <property type="molecule type" value="Genomic_DNA"/>
</dbReference>
<evidence type="ECO:0000256" key="2">
    <source>
        <dbReference type="SAM" id="SignalP"/>
    </source>
</evidence>
<accession>A0ABV4R0J8</accession>
<keyword evidence="2" id="KW-0732">Signal</keyword>
<feature type="signal peptide" evidence="2">
    <location>
        <begin position="1"/>
        <end position="30"/>
    </location>
</feature>
<evidence type="ECO:0000256" key="1">
    <source>
        <dbReference type="SAM" id="MobiDB-lite"/>
    </source>
</evidence>
<name>A0ABV4R0J8_9ACTN</name>
<dbReference type="PROSITE" id="PS51257">
    <property type="entry name" value="PROKAR_LIPOPROTEIN"/>
    <property type="match status" value="1"/>
</dbReference>
<feature type="region of interest" description="Disordered" evidence="1">
    <location>
        <begin position="30"/>
        <end position="53"/>
    </location>
</feature>
<evidence type="ECO:0008006" key="5">
    <source>
        <dbReference type="Google" id="ProtNLM"/>
    </source>
</evidence>
<proteinExistence type="predicted"/>